<protein>
    <submittedName>
        <fullName evidence="1">Uncharacterized protein</fullName>
    </submittedName>
</protein>
<dbReference type="EMBL" id="JANJYI010000006">
    <property type="protein sequence ID" value="KAK2646027.1"/>
    <property type="molecule type" value="Genomic_DNA"/>
</dbReference>
<dbReference type="Proteomes" id="UP001280121">
    <property type="component" value="Unassembled WGS sequence"/>
</dbReference>
<accession>A0AAD9U1D2</accession>
<evidence type="ECO:0000313" key="2">
    <source>
        <dbReference type="Proteomes" id="UP001280121"/>
    </source>
</evidence>
<sequence>MSIRTWIWGPIDRWFSFVAWYASKGRSGSVRSGDSEERLDSSVSCTMKVAFQNTTPVIASDTKFTKLSDGSIQTTYEPIVATTSEAPASTPSAPLVFQVLMVCPVISEEEIPIHSFETDGSPIYTDKILKSEGLLLVEPKKILPSPLHPIPCFMAFSYDKDFPSLEPSSNSERNLFSRPFIQTTEISDGSLKQSSQAEQVLNWYSHNARVHNRVLHSIDQKIDQVTHHVS</sequence>
<keyword evidence="2" id="KW-1185">Reference proteome</keyword>
<gene>
    <name evidence="1" type="ORF">Ddye_021222</name>
</gene>
<dbReference type="InterPro" id="IPR053098">
    <property type="entry name" value="Petuviruses_polyprotein"/>
</dbReference>
<evidence type="ECO:0000313" key="1">
    <source>
        <dbReference type="EMBL" id="KAK2646027.1"/>
    </source>
</evidence>
<dbReference type="PANTHER" id="PTHR48435">
    <property type="entry name" value="POLYPROTEIN"/>
    <property type="match status" value="1"/>
</dbReference>
<dbReference type="AlphaFoldDB" id="A0AAD9U1D2"/>
<dbReference type="PANTHER" id="PTHR48435:SF1">
    <property type="entry name" value="POLYPROTEIN"/>
    <property type="match status" value="1"/>
</dbReference>
<organism evidence="1 2">
    <name type="scientific">Dipteronia dyeriana</name>
    <dbReference type="NCBI Taxonomy" id="168575"/>
    <lineage>
        <taxon>Eukaryota</taxon>
        <taxon>Viridiplantae</taxon>
        <taxon>Streptophyta</taxon>
        <taxon>Embryophyta</taxon>
        <taxon>Tracheophyta</taxon>
        <taxon>Spermatophyta</taxon>
        <taxon>Magnoliopsida</taxon>
        <taxon>eudicotyledons</taxon>
        <taxon>Gunneridae</taxon>
        <taxon>Pentapetalae</taxon>
        <taxon>rosids</taxon>
        <taxon>malvids</taxon>
        <taxon>Sapindales</taxon>
        <taxon>Sapindaceae</taxon>
        <taxon>Hippocastanoideae</taxon>
        <taxon>Acereae</taxon>
        <taxon>Dipteronia</taxon>
    </lineage>
</organism>
<reference evidence="1" key="1">
    <citation type="journal article" date="2023" name="Plant J.">
        <title>Genome sequences and population genomics provide insights into the demographic history, inbreeding, and mutation load of two 'living fossil' tree species of Dipteronia.</title>
        <authorList>
            <person name="Feng Y."/>
            <person name="Comes H.P."/>
            <person name="Chen J."/>
            <person name="Zhu S."/>
            <person name="Lu R."/>
            <person name="Zhang X."/>
            <person name="Li P."/>
            <person name="Qiu J."/>
            <person name="Olsen K.M."/>
            <person name="Qiu Y."/>
        </authorList>
    </citation>
    <scope>NUCLEOTIDE SEQUENCE</scope>
    <source>
        <strain evidence="1">KIB01</strain>
    </source>
</reference>
<proteinExistence type="predicted"/>
<name>A0AAD9U1D2_9ROSI</name>
<comment type="caution">
    <text evidence="1">The sequence shown here is derived from an EMBL/GenBank/DDBJ whole genome shotgun (WGS) entry which is preliminary data.</text>
</comment>